<dbReference type="AlphaFoldDB" id="K9WHS5"/>
<sequence length="453" mass="51596">MLNRFIAPIILAIQYIVGSLPSVCSRLLSLLESLLEKKLKAFIRPYWILGNEVIRCSKNLLIKPIQKILFSSEIIGPPKGFYESTKKWIIANQTAPNYLQCSYIEIYPIQLINRSIPKTLDETIHWKFKIEYRRALPASFVVVVPRGRVWVNKGRNVDYSAVITGDDRILSDVSLDFKRLPKNHSIFGEWKLPPVHHIEGTAAVLTSAKAHIYFHWLTDLLPRIELLRQGGISFKTIDKFIVNSYNYPFQQETLKTLGIPDHKIIESCKYPHIKAERLLVPSLPALSGNPPRWVCDFLRREFLPNSASNTQRYKDVERLYISRSDAQYRKVINEAEVTAFLAQWGFKSIALESMTITEKAALFSSVKVVIAPHGSGITNMVFCQPGTKLIEIFSPNYVNVGYWAMLNQINLDYYYLIGEGRKPPEGIDPHLAGDNILVKLDSLLKILKLAGIA</sequence>
<dbReference type="Pfam" id="PF04577">
    <property type="entry name" value="Glyco_transf_61"/>
    <property type="match status" value="1"/>
</dbReference>
<dbReference type="InterPro" id="IPR049625">
    <property type="entry name" value="Glyco_transf_61_cat"/>
</dbReference>
<accession>K9WHS5</accession>
<name>K9WHS5_9CYAN</name>
<evidence type="ECO:0000313" key="6">
    <source>
        <dbReference type="Proteomes" id="UP000010471"/>
    </source>
</evidence>
<feature type="domain" description="Glycosyltransferase 61 catalytic" evidence="4">
    <location>
        <begin position="213"/>
        <end position="390"/>
    </location>
</feature>
<dbReference type="GO" id="GO:0016757">
    <property type="term" value="F:glycosyltransferase activity"/>
    <property type="evidence" value="ECO:0007669"/>
    <property type="project" value="UniProtKB-KW"/>
</dbReference>
<keyword evidence="6" id="KW-1185">Reference proteome</keyword>
<dbReference type="InterPro" id="IPR007657">
    <property type="entry name" value="Glycosyltransferase_61"/>
</dbReference>
<protein>
    <submittedName>
        <fullName evidence="5">Capsular polysaccharide biosynthesis protein</fullName>
    </submittedName>
</protein>
<reference evidence="5 6" key="1">
    <citation type="submission" date="2012-06" db="EMBL/GenBank/DDBJ databases">
        <title>Finished chromosome of genome of Microcoleus sp. PCC 7113.</title>
        <authorList>
            <consortium name="US DOE Joint Genome Institute"/>
            <person name="Gugger M."/>
            <person name="Coursin T."/>
            <person name="Rippka R."/>
            <person name="Tandeau De Marsac N."/>
            <person name="Huntemann M."/>
            <person name="Wei C.-L."/>
            <person name="Han J."/>
            <person name="Detter J.C."/>
            <person name="Han C."/>
            <person name="Tapia R."/>
            <person name="Chen A."/>
            <person name="Kyrpides N."/>
            <person name="Mavromatis K."/>
            <person name="Markowitz V."/>
            <person name="Szeto E."/>
            <person name="Ivanova N."/>
            <person name="Pagani I."/>
            <person name="Pati A."/>
            <person name="Goodwin L."/>
            <person name="Nordberg H.P."/>
            <person name="Cantor M.N."/>
            <person name="Hua S.X."/>
            <person name="Woyke T."/>
            <person name="Kerfeld C.A."/>
        </authorList>
    </citation>
    <scope>NUCLEOTIDE SEQUENCE [LARGE SCALE GENOMIC DNA]</scope>
    <source>
        <strain evidence="5 6">PCC 7113</strain>
    </source>
</reference>
<evidence type="ECO:0000256" key="2">
    <source>
        <dbReference type="ARBA" id="ARBA00022679"/>
    </source>
</evidence>
<evidence type="ECO:0000256" key="3">
    <source>
        <dbReference type="ARBA" id="ARBA00023180"/>
    </source>
</evidence>
<dbReference type="HOGENOM" id="CLU_053468_0_0_3"/>
<keyword evidence="1" id="KW-0328">Glycosyltransferase</keyword>
<dbReference type="Proteomes" id="UP000010471">
    <property type="component" value="Chromosome"/>
</dbReference>
<dbReference type="STRING" id="1173027.Mic7113_3610"/>
<gene>
    <name evidence="5" type="ORF">Mic7113_3610</name>
</gene>
<proteinExistence type="predicted"/>
<dbReference type="PANTHER" id="PTHR20961">
    <property type="entry name" value="GLYCOSYLTRANSFERASE"/>
    <property type="match status" value="1"/>
</dbReference>
<dbReference type="EMBL" id="CP003630">
    <property type="protein sequence ID" value="AFZ19334.1"/>
    <property type="molecule type" value="Genomic_DNA"/>
</dbReference>
<dbReference type="KEGG" id="mic:Mic7113_3610"/>
<dbReference type="RefSeq" id="WP_015183475.1">
    <property type="nucleotide sequence ID" value="NC_019738.1"/>
</dbReference>
<evidence type="ECO:0000259" key="4">
    <source>
        <dbReference type="Pfam" id="PF04577"/>
    </source>
</evidence>
<evidence type="ECO:0000256" key="1">
    <source>
        <dbReference type="ARBA" id="ARBA00022676"/>
    </source>
</evidence>
<keyword evidence="2" id="KW-0808">Transferase</keyword>
<evidence type="ECO:0000313" key="5">
    <source>
        <dbReference type="EMBL" id="AFZ19334.1"/>
    </source>
</evidence>
<keyword evidence="3" id="KW-0325">Glycoprotein</keyword>
<organism evidence="5 6">
    <name type="scientific">Allocoleopsis franciscana PCC 7113</name>
    <dbReference type="NCBI Taxonomy" id="1173027"/>
    <lineage>
        <taxon>Bacteria</taxon>
        <taxon>Bacillati</taxon>
        <taxon>Cyanobacteriota</taxon>
        <taxon>Cyanophyceae</taxon>
        <taxon>Coleofasciculales</taxon>
        <taxon>Coleofasciculaceae</taxon>
        <taxon>Allocoleopsis</taxon>
        <taxon>Allocoleopsis franciscana</taxon>
    </lineage>
</organism>
<dbReference type="eggNOG" id="COG4421">
    <property type="taxonomic scope" value="Bacteria"/>
</dbReference>